<dbReference type="Gene3D" id="2.60.120.200">
    <property type="match status" value="1"/>
</dbReference>
<gene>
    <name evidence="2" type="ORF">H9I45_12280</name>
</gene>
<dbReference type="GO" id="GO:0016020">
    <property type="term" value="C:membrane"/>
    <property type="evidence" value="ECO:0007669"/>
    <property type="project" value="InterPro"/>
</dbReference>
<name>A0A7L8ADL3_9FLAO</name>
<dbReference type="InterPro" id="IPR047589">
    <property type="entry name" value="DUF11_rpt"/>
</dbReference>
<keyword evidence="3" id="KW-1185">Reference proteome</keyword>
<dbReference type="Proteomes" id="UP000516764">
    <property type="component" value="Chromosome"/>
</dbReference>
<evidence type="ECO:0000313" key="3">
    <source>
        <dbReference type="Proteomes" id="UP000516764"/>
    </source>
</evidence>
<feature type="domain" description="MAM" evidence="1">
    <location>
        <begin position="43"/>
        <end position="199"/>
    </location>
</feature>
<proteinExistence type="predicted"/>
<evidence type="ECO:0000259" key="1">
    <source>
        <dbReference type="PROSITE" id="PS50060"/>
    </source>
</evidence>
<sequence length="1555" mass="164715">MKKKYLPLNCSIVKQFFLFSKSKKTVLYIVLLFLLSFVNIIKAQDSFESDFDGWDQVSGDDMNWSRDIETPSSNTGPDLGSDGDFFLFIEASSNSGKKAWIEKEFDLTGKQKSQLNFDYHMYGSNMGSLNVLVNKNGVLTNVFSRSGDKGDVWLSATADLSAFDGDVIKIRFEGIVGSNFRSDAAIDNISVTSTPDTDGDGIIDDEDADADNDGILNVDEGCAAVVSSDFNLVPSESVLGDMSAGGKLVYKDAAGNKVVLEAAGSVGSNNIVGVGPNDGTIITDINNGKIAFEIGKTDSAADQPKLKITTFSAAGVPFKVTSIGLGGIGNMDNSSAQDAIAMDVPGTWSNLTSAGNTLGSAQITTSPIGATPVNNVTQTELDAFDFTNFVTQGAVSEVIFNNADNNVQFGYNATFSPTNPTSSFNLIVDDINIDDGVGRNIVAELSTTSISVAAIYCRDTDSDGIPDYLDTDSDGDGCSDADEAYFGTVTNADTDDNGTYGSGTPTVDGVGKVSGAAYTSPNAYYIDASVNACFDNDNDGVPDSVDLDDDNDGILDGVECPDISFSKNLIINNAQRGNLTVVEGGASGTPFVSDAGPNNNEQGLRYIDQAPMPTYYRLNTKGEDYTYIDGNNLVFRLYVEDPGESFFGGTSDIRLGSGATQLTLDLTQDPFAQTKPVGKTDFTISVPLTASNFGVSQAQFNSVIASLDYIDIRAEFWLGPTGTTESELVPLLSDPCDIDNDGIPNYNDSDSDGDGCSDADEAYLGSVANADADNNGFYGSGTPTVGTDGKVSGAPYTTPNAYYLDASINACEDNDNDGIPDSVDLDDDNDGILDSVENNCTTATTGFFDWDTDFGVSPSGSDISGSLPIISNLVDNHNLTVSFVDNPSNPGLEYMSVEDAFGLGTVLQIVNASGETGGGITTFAFTNEVNNLTFTMQDIDARGSDFKDRIIVTAKRADGTIVVISETTNIISKGSAVSYQGNNEIIGIGDVDSPNQANGVLKLKFTEPITEISFQYFNDLTSPNTRQRIGIADLEYEFVCDSDFDNDGIPNAFDTDSDGDGCSDADEAYYGSVSNADTDDDGAYGTSPVTVDGQGKVAGAGYITPNAFYLNADINACEDNDNDGIIDSVDLDDDNDGILDTGECTTNLRAANGDFDVAISGSNPVLTQTFANSFSITYTNIGGSSIASYSEPTKEADELYAIGTQFKYVYPNEGSTQQMTFSSPVKLKFMVTDIDQLGEKHRVTVYDKTGAIIPNPENFIVNTAEGTTGSSFATRTPKKYPDLGLDVTKDGTISDDYVELSQEKQKDNDTYTRRNLVFFDFKELEISKIVVQNLSNSGQPGFLFDSIRAACDTDLDGIPDYQDTDSDNDGCPDAIEGAGDIQLGQLTALTGGSVGGSLNNLGTTSDAEGNPLVNSTGYEQNNTAAVLDANDATACSIDLSVTKIVNKPIKKVGEKIVFTITLKNDGNQPATNVNVIDLLPPGLTYDAATTVIPTNTTYDSSTGIWDLSLLTLAKGSSYQLKIGATVNTAGTIYTNKTEVFSTTETDIDSTPNSNN</sequence>
<protein>
    <submittedName>
        <fullName evidence="2">DUF11 domain-containing protein</fullName>
    </submittedName>
</protein>
<dbReference type="InterPro" id="IPR000998">
    <property type="entry name" value="MAM_dom"/>
</dbReference>
<dbReference type="Pfam" id="PF01345">
    <property type="entry name" value="DUF11"/>
    <property type="match status" value="1"/>
</dbReference>
<dbReference type="PANTHER" id="PTHR23282">
    <property type="entry name" value="APICAL ENDOSOMAL GLYCOPROTEIN PRECURSOR"/>
    <property type="match status" value="1"/>
</dbReference>
<reference evidence="2 3" key="1">
    <citation type="journal article" date="2016" name="Int. J. Syst. Evol. Microbiol.">
        <title>Polaribacter haliotis sp. nov., isolated from the gut of abalone Haliotis discus hannai.</title>
        <authorList>
            <person name="Kim Y.O."/>
            <person name="Park I.S."/>
            <person name="Park S."/>
            <person name="Nam B.H."/>
            <person name="Park J.M."/>
            <person name="Kim D.G."/>
            <person name="Yoon J.H."/>
        </authorList>
    </citation>
    <scope>NUCLEOTIDE SEQUENCE [LARGE SCALE GENOMIC DNA]</scope>
    <source>
        <strain evidence="2 3">KCTC 52418</strain>
    </source>
</reference>
<dbReference type="GO" id="GO:0004553">
    <property type="term" value="F:hydrolase activity, hydrolyzing O-glycosyl compounds"/>
    <property type="evidence" value="ECO:0007669"/>
    <property type="project" value="UniProtKB-ARBA"/>
</dbReference>
<accession>A0A7L8ADL3</accession>
<dbReference type="InterPro" id="IPR013320">
    <property type="entry name" value="ConA-like_dom_sf"/>
</dbReference>
<dbReference type="SUPFAM" id="SSF103647">
    <property type="entry name" value="TSP type-3 repeat"/>
    <property type="match status" value="2"/>
</dbReference>
<dbReference type="Pfam" id="PF00629">
    <property type="entry name" value="MAM"/>
    <property type="match status" value="1"/>
</dbReference>
<dbReference type="SMART" id="SM00137">
    <property type="entry name" value="MAM"/>
    <property type="match status" value="1"/>
</dbReference>
<dbReference type="SUPFAM" id="SSF49899">
    <property type="entry name" value="Concanavalin A-like lectins/glucanases"/>
    <property type="match status" value="1"/>
</dbReference>
<dbReference type="EMBL" id="CP061813">
    <property type="protein sequence ID" value="QOD60113.1"/>
    <property type="molecule type" value="Genomic_DNA"/>
</dbReference>
<dbReference type="GO" id="GO:0005509">
    <property type="term" value="F:calcium ion binding"/>
    <property type="evidence" value="ECO:0007669"/>
    <property type="project" value="InterPro"/>
</dbReference>
<dbReference type="PANTHER" id="PTHR23282:SF101">
    <property type="entry name" value="MAM DOMAIN-CONTAINING PROTEIN"/>
    <property type="match status" value="1"/>
</dbReference>
<dbReference type="InterPro" id="IPR001434">
    <property type="entry name" value="OmcB-like_DUF11"/>
</dbReference>
<evidence type="ECO:0000313" key="2">
    <source>
        <dbReference type="EMBL" id="QOD60113.1"/>
    </source>
</evidence>
<dbReference type="NCBIfam" id="TIGR01451">
    <property type="entry name" value="B_ant_repeat"/>
    <property type="match status" value="1"/>
</dbReference>
<dbReference type="RefSeq" id="WP_176397517.1">
    <property type="nucleotide sequence ID" value="NZ_CP061813.1"/>
</dbReference>
<dbReference type="InterPro" id="IPR028974">
    <property type="entry name" value="TSP_type-3_rpt"/>
</dbReference>
<dbReference type="GO" id="GO:0005975">
    <property type="term" value="P:carbohydrate metabolic process"/>
    <property type="evidence" value="ECO:0007669"/>
    <property type="project" value="UniProtKB-ARBA"/>
</dbReference>
<dbReference type="CDD" id="cd06263">
    <property type="entry name" value="MAM"/>
    <property type="match status" value="1"/>
</dbReference>
<dbReference type="KEGG" id="phal:H9I45_12280"/>
<organism evidence="2 3">
    <name type="scientific">Polaribacter haliotis</name>
    <dbReference type="NCBI Taxonomy" id="1888915"/>
    <lineage>
        <taxon>Bacteria</taxon>
        <taxon>Pseudomonadati</taxon>
        <taxon>Bacteroidota</taxon>
        <taxon>Flavobacteriia</taxon>
        <taxon>Flavobacteriales</taxon>
        <taxon>Flavobacteriaceae</taxon>
    </lineage>
</organism>
<dbReference type="InterPro" id="IPR051560">
    <property type="entry name" value="MAM_domain-containing"/>
</dbReference>
<dbReference type="PROSITE" id="PS50060">
    <property type="entry name" value="MAM_2"/>
    <property type="match status" value="1"/>
</dbReference>